<sequence length="269" mass="28102">MSVAIEVLVITPVRIYRDATVRALADEPALRLVGSGGSASEAVAGARRLRPSVLLLDLSTPDSIPAIRAIRRGSPQTRLIAMGVDESRDDVISAAEAGVAGFIGREYSLPQTAAAIIGVVRGEASCSPRIAALLLQRVQSPAVVAQRTGPALPETLTAREREILFLIAEGRTNHEIARGLSIGLSTVKTHVHAVLRKLGVPHREAAAGLLRATPTGEPLGRARVEADGAPDRALGAPRTVPPPQWGSRAPRTRRAPDHEQHAGGGPAAG</sequence>
<keyword evidence="1 6" id="KW-0238">DNA-binding</keyword>
<dbReference type="EMBL" id="BIFH01000021">
    <property type="protein sequence ID" value="GCD96699.1"/>
    <property type="molecule type" value="Genomic_DNA"/>
</dbReference>
<dbReference type="InterPro" id="IPR016032">
    <property type="entry name" value="Sig_transdc_resp-reg_C-effctor"/>
</dbReference>
<dbReference type="RefSeq" id="WP_126638717.1">
    <property type="nucleotide sequence ID" value="NZ_BIFH01000021.1"/>
</dbReference>
<reference evidence="6 7" key="1">
    <citation type="submission" date="2018-12" db="EMBL/GenBank/DDBJ databases">
        <title>Draft genome sequence of Embleya hyalina NBRC 13850T.</title>
        <authorList>
            <person name="Komaki H."/>
            <person name="Hosoyama A."/>
            <person name="Kimura A."/>
            <person name="Ichikawa N."/>
            <person name="Tamura T."/>
        </authorList>
    </citation>
    <scope>NUCLEOTIDE SEQUENCE [LARGE SCALE GENOMIC DNA]</scope>
    <source>
        <strain evidence="6 7">NBRC 13850</strain>
    </source>
</reference>
<evidence type="ECO:0000313" key="7">
    <source>
        <dbReference type="Proteomes" id="UP000286931"/>
    </source>
</evidence>
<evidence type="ECO:0000313" key="6">
    <source>
        <dbReference type="EMBL" id="GCD96699.1"/>
    </source>
</evidence>
<proteinExistence type="predicted"/>
<dbReference type="GO" id="GO:0003677">
    <property type="term" value="F:DNA binding"/>
    <property type="evidence" value="ECO:0007669"/>
    <property type="project" value="UniProtKB-KW"/>
</dbReference>
<dbReference type="InterPro" id="IPR001789">
    <property type="entry name" value="Sig_transdc_resp-reg_receiver"/>
</dbReference>
<keyword evidence="2" id="KW-0597">Phosphoprotein</keyword>
<evidence type="ECO:0000259" key="5">
    <source>
        <dbReference type="PROSITE" id="PS50110"/>
    </source>
</evidence>
<dbReference type="SMART" id="SM00421">
    <property type="entry name" value="HTH_LUXR"/>
    <property type="match status" value="1"/>
</dbReference>
<feature type="region of interest" description="Disordered" evidence="3">
    <location>
        <begin position="212"/>
        <end position="269"/>
    </location>
</feature>
<dbReference type="PROSITE" id="PS50043">
    <property type="entry name" value="HTH_LUXR_2"/>
    <property type="match status" value="1"/>
</dbReference>
<comment type="caution">
    <text evidence="6">The sequence shown here is derived from an EMBL/GenBank/DDBJ whole genome shotgun (WGS) entry which is preliminary data.</text>
</comment>
<dbReference type="InterPro" id="IPR039420">
    <property type="entry name" value="WalR-like"/>
</dbReference>
<evidence type="ECO:0000256" key="3">
    <source>
        <dbReference type="SAM" id="MobiDB-lite"/>
    </source>
</evidence>
<name>A0A401YQ26_9ACTN</name>
<dbReference type="Proteomes" id="UP000286931">
    <property type="component" value="Unassembled WGS sequence"/>
</dbReference>
<feature type="modified residue" description="4-aspartylphosphate" evidence="2">
    <location>
        <position position="57"/>
    </location>
</feature>
<keyword evidence="7" id="KW-1185">Reference proteome</keyword>
<dbReference type="SUPFAM" id="SSF46894">
    <property type="entry name" value="C-terminal effector domain of the bipartite response regulators"/>
    <property type="match status" value="1"/>
</dbReference>
<dbReference type="GO" id="GO:0006355">
    <property type="term" value="P:regulation of DNA-templated transcription"/>
    <property type="evidence" value="ECO:0007669"/>
    <property type="project" value="InterPro"/>
</dbReference>
<accession>A0A401YQ26</accession>
<evidence type="ECO:0000256" key="1">
    <source>
        <dbReference type="ARBA" id="ARBA00023125"/>
    </source>
</evidence>
<dbReference type="PANTHER" id="PTHR43214:SF43">
    <property type="entry name" value="TWO-COMPONENT RESPONSE REGULATOR"/>
    <property type="match status" value="1"/>
</dbReference>
<dbReference type="InterPro" id="IPR000792">
    <property type="entry name" value="Tscrpt_reg_LuxR_C"/>
</dbReference>
<dbReference type="Gene3D" id="3.40.50.2300">
    <property type="match status" value="1"/>
</dbReference>
<protein>
    <submittedName>
        <fullName evidence="6">DNA-binding response regulator</fullName>
    </submittedName>
</protein>
<dbReference type="AlphaFoldDB" id="A0A401YQ26"/>
<dbReference type="InterPro" id="IPR011006">
    <property type="entry name" value="CheY-like_superfamily"/>
</dbReference>
<gene>
    <name evidence="6" type="ORF">EHYA_04386</name>
</gene>
<dbReference type="PANTHER" id="PTHR43214">
    <property type="entry name" value="TWO-COMPONENT RESPONSE REGULATOR"/>
    <property type="match status" value="1"/>
</dbReference>
<evidence type="ECO:0000259" key="4">
    <source>
        <dbReference type="PROSITE" id="PS50043"/>
    </source>
</evidence>
<evidence type="ECO:0000256" key="2">
    <source>
        <dbReference type="PROSITE-ProRule" id="PRU00169"/>
    </source>
</evidence>
<feature type="domain" description="Response regulatory" evidence="5">
    <location>
        <begin position="6"/>
        <end position="120"/>
    </location>
</feature>
<dbReference type="GO" id="GO:0000160">
    <property type="term" value="P:phosphorelay signal transduction system"/>
    <property type="evidence" value="ECO:0007669"/>
    <property type="project" value="InterPro"/>
</dbReference>
<dbReference type="PROSITE" id="PS50110">
    <property type="entry name" value="RESPONSE_REGULATORY"/>
    <property type="match status" value="1"/>
</dbReference>
<dbReference type="SUPFAM" id="SSF52172">
    <property type="entry name" value="CheY-like"/>
    <property type="match status" value="1"/>
</dbReference>
<dbReference type="CDD" id="cd06170">
    <property type="entry name" value="LuxR_C_like"/>
    <property type="match status" value="1"/>
</dbReference>
<dbReference type="PRINTS" id="PR00038">
    <property type="entry name" value="HTHLUXR"/>
</dbReference>
<organism evidence="6 7">
    <name type="scientific">Embleya hyalina</name>
    <dbReference type="NCBI Taxonomy" id="516124"/>
    <lineage>
        <taxon>Bacteria</taxon>
        <taxon>Bacillati</taxon>
        <taxon>Actinomycetota</taxon>
        <taxon>Actinomycetes</taxon>
        <taxon>Kitasatosporales</taxon>
        <taxon>Streptomycetaceae</taxon>
        <taxon>Embleya</taxon>
    </lineage>
</organism>
<dbReference type="PROSITE" id="PS00622">
    <property type="entry name" value="HTH_LUXR_1"/>
    <property type="match status" value="1"/>
</dbReference>
<feature type="domain" description="HTH luxR-type" evidence="4">
    <location>
        <begin position="149"/>
        <end position="214"/>
    </location>
</feature>
<feature type="compositionally biased region" description="Basic and acidic residues" evidence="3">
    <location>
        <begin position="220"/>
        <end position="230"/>
    </location>
</feature>
<dbReference type="Pfam" id="PF00196">
    <property type="entry name" value="GerE"/>
    <property type="match status" value="1"/>
</dbReference>